<dbReference type="Gene3D" id="3.10.450.50">
    <property type="match status" value="1"/>
</dbReference>
<comment type="caution">
    <text evidence="2">The sequence shown here is derived from an EMBL/GenBank/DDBJ whole genome shotgun (WGS) entry which is preliminary data.</text>
</comment>
<proteinExistence type="predicted"/>
<keyword evidence="1" id="KW-0732">Signal</keyword>
<evidence type="ECO:0000256" key="1">
    <source>
        <dbReference type="SAM" id="SignalP"/>
    </source>
</evidence>
<sequence>MRSFASVTLALSLGILATAADCKPAGSAAAALPNCPPRPATHAEQRAILDDFIQAFYVKVDIEGAMTNHMAENYIQHNPSILSGRENSINTLKQFITPGQANMTVLRSTVDDNLAFVHVRDDSAGPDAEPSAIVDVFRLDGTCIMEHWDVIQQRPANATNPLAMF</sequence>
<reference evidence="2 3" key="1">
    <citation type="journal article" date="2020" name="Phytopathology">
        <title>Genome Sequence Resources of Colletotrichum truncatum, C. plurivorum, C. musicola, and C. sojae: Four Species Pathogenic to Soybean (Glycine max).</title>
        <authorList>
            <person name="Rogerio F."/>
            <person name="Boufleur T.R."/>
            <person name="Ciampi-Guillardi M."/>
            <person name="Sukno S.A."/>
            <person name="Thon M.R."/>
            <person name="Massola Junior N.S."/>
            <person name="Baroncelli R."/>
        </authorList>
    </citation>
    <scope>NUCLEOTIDE SEQUENCE [LARGE SCALE GENOMIC DNA]</scope>
    <source>
        <strain evidence="2 3">LFN0009</strain>
    </source>
</reference>
<protein>
    <submittedName>
        <fullName evidence="2">Snoal-like polyketide cyclase family protein</fullName>
    </submittedName>
</protein>
<evidence type="ECO:0000313" key="2">
    <source>
        <dbReference type="EMBL" id="KAF6788774.1"/>
    </source>
</evidence>
<name>A0A8H6INR6_9PEZI</name>
<gene>
    <name evidence="2" type="ORF">CSOJ01_14924</name>
</gene>
<feature type="chain" id="PRO_5034781708" evidence="1">
    <location>
        <begin position="20"/>
        <end position="165"/>
    </location>
</feature>
<evidence type="ECO:0000313" key="3">
    <source>
        <dbReference type="Proteomes" id="UP000652219"/>
    </source>
</evidence>
<dbReference type="Proteomes" id="UP000652219">
    <property type="component" value="Unassembled WGS sequence"/>
</dbReference>
<dbReference type="EMBL" id="WIGN01000551">
    <property type="protein sequence ID" value="KAF6788774.1"/>
    <property type="molecule type" value="Genomic_DNA"/>
</dbReference>
<dbReference type="AlphaFoldDB" id="A0A8H6INR6"/>
<dbReference type="SUPFAM" id="SSF54427">
    <property type="entry name" value="NTF2-like"/>
    <property type="match status" value="1"/>
</dbReference>
<keyword evidence="3" id="KW-1185">Reference proteome</keyword>
<organism evidence="2 3">
    <name type="scientific">Colletotrichum sojae</name>
    <dbReference type="NCBI Taxonomy" id="2175907"/>
    <lineage>
        <taxon>Eukaryota</taxon>
        <taxon>Fungi</taxon>
        <taxon>Dikarya</taxon>
        <taxon>Ascomycota</taxon>
        <taxon>Pezizomycotina</taxon>
        <taxon>Sordariomycetes</taxon>
        <taxon>Hypocreomycetidae</taxon>
        <taxon>Glomerellales</taxon>
        <taxon>Glomerellaceae</taxon>
        <taxon>Colletotrichum</taxon>
        <taxon>Colletotrichum orchidearum species complex</taxon>
    </lineage>
</organism>
<feature type="signal peptide" evidence="1">
    <location>
        <begin position="1"/>
        <end position="19"/>
    </location>
</feature>
<accession>A0A8H6INR6</accession>
<dbReference type="InterPro" id="IPR032710">
    <property type="entry name" value="NTF2-like_dom_sf"/>
</dbReference>